<evidence type="ECO:0000313" key="4">
    <source>
        <dbReference type="Proteomes" id="UP000237839"/>
    </source>
</evidence>
<dbReference type="Pfam" id="PF00534">
    <property type="entry name" value="Glycos_transf_1"/>
    <property type="match status" value="1"/>
</dbReference>
<dbReference type="InterPro" id="IPR001296">
    <property type="entry name" value="Glyco_trans_1"/>
</dbReference>
<dbReference type="GO" id="GO:0016757">
    <property type="term" value="F:glycosyltransferase activity"/>
    <property type="evidence" value="ECO:0007669"/>
    <property type="project" value="InterPro"/>
</dbReference>
<dbReference type="Gene3D" id="3.40.50.2000">
    <property type="entry name" value="Glycogen Phosphorylase B"/>
    <property type="match status" value="2"/>
</dbReference>
<organism evidence="3 4">
    <name type="scientific">Solimicrobium silvestre</name>
    <dbReference type="NCBI Taxonomy" id="2099400"/>
    <lineage>
        <taxon>Bacteria</taxon>
        <taxon>Pseudomonadati</taxon>
        <taxon>Pseudomonadota</taxon>
        <taxon>Betaproteobacteria</taxon>
        <taxon>Burkholderiales</taxon>
        <taxon>Oxalobacteraceae</taxon>
        <taxon>Solimicrobium</taxon>
    </lineage>
</organism>
<feature type="domain" description="Glycosyltransferase subfamily 4-like N-terminal" evidence="2">
    <location>
        <begin position="1"/>
        <end position="158"/>
    </location>
</feature>
<dbReference type="CDD" id="cd03795">
    <property type="entry name" value="GT4_WfcD-like"/>
    <property type="match status" value="1"/>
</dbReference>
<evidence type="ECO:0000259" key="1">
    <source>
        <dbReference type="Pfam" id="PF00534"/>
    </source>
</evidence>
<evidence type="ECO:0000259" key="2">
    <source>
        <dbReference type="Pfam" id="PF13439"/>
    </source>
</evidence>
<keyword evidence="3" id="KW-0808">Transferase</keyword>
<dbReference type="SUPFAM" id="SSF53756">
    <property type="entry name" value="UDP-Glycosyltransferase/glycogen phosphorylase"/>
    <property type="match status" value="1"/>
</dbReference>
<dbReference type="PANTHER" id="PTHR12526">
    <property type="entry name" value="GLYCOSYLTRANSFERASE"/>
    <property type="match status" value="1"/>
</dbReference>
<dbReference type="InterPro" id="IPR028098">
    <property type="entry name" value="Glyco_trans_4-like_N"/>
</dbReference>
<keyword evidence="4" id="KW-1185">Reference proteome</keyword>
<gene>
    <name evidence="3" type="ORF">S2091_1124</name>
</gene>
<comment type="caution">
    <text evidence="3">The sequence shown here is derived from an EMBL/GenBank/DDBJ whole genome shotgun (WGS) entry which is preliminary data.</text>
</comment>
<evidence type="ECO:0000313" key="3">
    <source>
        <dbReference type="EMBL" id="PRC93951.1"/>
    </source>
</evidence>
<reference evidence="3 4" key="1">
    <citation type="submission" date="2018-02" db="EMBL/GenBank/DDBJ databases">
        <title>Solimicrobium silvestre gen. nov., sp. nov., isolated from alpine forest soil.</title>
        <authorList>
            <person name="Margesin R."/>
            <person name="Albuquerque L."/>
            <person name="Zhang D.-C."/>
            <person name="Froufe H.J.C."/>
            <person name="Severino R."/>
            <person name="Roxo I."/>
            <person name="Egas C."/>
            <person name="Da Costa M.S."/>
        </authorList>
    </citation>
    <scope>NUCLEOTIDE SEQUENCE [LARGE SCALE GENOMIC DNA]</scope>
    <source>
        <strain evidence="3 4">S20-91</strain>
    </source>
</reference>
<dbReference type="AlphaFoldDB" id="A0A2S9H1T5"/>
<dbReference type="PANTHER" id="PTHR12526:SF627">
    <property type="entry name" value="D-RHAMNOSYLTRANSFERASE WBPZ"/>
    <property type="match status" value="1"/>
</dbReference>
<proteinExistence type="predicted"/>
<dbReference type="Proteomes" id="UP000237839">
    <property type="component" value="Unassembled WGS sequence"/>
</dbReference>
<feature type="domain" description="Glycosyl transferase family 1" evidence="1">
    <location>
        <begin position="175"/>
        <end position="331"/>
    </location>
</feature>
<dbReference type="Pfam" id="PF13439">
    <property type="entry name" value="Glyco_transf_4"/>
    <property type="match status" value="1"/>
</dbReference>
<name>A0A2S9H1T5_9BURK</name>
<sequence length="386" mass="43633">MGGVEQVIHQIATGASKQGVHTEVLALTTNRMPRTIEMNGYKVNRARMNFQIASTGFSASAFLRFSQLAKKADIIHYHFPWPFMDVVHFATRVKKPSVVTYHSDIIRQKYLLKLYRPLKRKFLASVDRIVTTSPNYLKTSNVLEKFSDKVSIIPIGLDKATYPQPSLEKLQYWRTKLGPKFFLFVGVIRYYKGLHILLEAMQGVDYPIVIVGAGPIEDELKALKKQLGLRNIHFLGQLPDEDKVALFTLCYGVVFPSHLRSEAFGVSLLEGAMHGKPMISSEIGTGTTFINIADLTGLVVPPSDPTALQQAMRYLWEHPTEAAEMGQRAAERYWQHFTADQMAQSYVDLYGELLHSRENLHRHYVDQTLARCGDLSALPHRASDNN</sequence>
<accession>A0A2S9H1T5</accession>
<protein>
    <submittedName>
        <fullName evidence="3">Glycosyltransferase</fullName>
    </submittedName>
</protein>
<dbReference type="EMBL" id="PUGF01000004">
    <property type="protein sequence ID" value="PRC93951.1"/>
    <property type="molecule type" value="Genomic_DNA"/>
</dbReference>